<dbReference type="Proteomes" id="UP001302719">
    <property type="component" value="Chromosome"/>
</dbReference>
<protein>
    <submittedName>
        <fullName evidence="2">Uncharacterized protein</fullName>
    </submittedName>
</protein>
<evidence type="ECO:0000313" key="2">
    <source>
        <dbReference type="EMBL" id="WNM59159.1"/>
    </source>
</evidence>
<dbReference type="EMBL" id="CP116967">
    <property type="protein sequence ID" value="WNM59159.1"/>
    <property type="molecule type" value="Genomic_DNA"/>
</dbReference>
<organism evidence="2 3">
    <name type="scientific">Candidatus Nitrospira allomarina</name>
    <dbReference type="NCBI Taxonomy" id="3020900"/>
    <lineage>
        <taxon>Bacteria</taxon>
        <taxon>Pseudomonadati</taxon>
        <taxon>Nitrospirota</taxon>
        <taxon>Nitrospiria</taxon>
        <taxon>Nitrospirales</taxon>
        <taxon>Nitrospiraceae</taxon>
        <taxon>Nitrospira</taxon>
    </lineage>
</organism>
<feature type="transmembrane region" description="Helical" evidence="1">
    <location>
        <begin position="12"/>
        <end position="31"/>
    </location>
</feature>
<dbReference type="KEGG" id="nall:PP769_05185"/>
<proteinExistence type="predicted"/>
<evidence type="ECO:0000256" key="1">
    <source>
        <dbReference type="SAM" id="Phobius"/>
    </source>
</evidence>
<keyword evidence="3" id="KW-1185">Reference proteome</keyword>
<accession>A0AA96JZY8</accession>
<name>A0AA96JZY8_9BACT</name>
<dbReference type="AlphaFoldDB" id="A0AA96JZY8"/>
<sequence>MHLLELFIGHDPLSMVIALVLVLSVLAYGWFEVRRTARLPHIGMVLIKNRLKTTSKTPAPRRQ</sequence>
<gene>
    <name evidence="2" type="ORF">PP769_05185</name>
</gene>
<reference evidence="2 3" key="1">
    <citation type="submission" date="2023-01" db="EMBL/GenBank/DDBJ databases">
        <title>Cultivation and genomic characterization of new, ubiquitous marine nitrite-oxidizing bacteria from the Nitrospirales.</title>
        <authorList>
            <person name="Mueller A.J."/>
            <person name="Daebeler A."/>
            <person name="Herbold C.W."/>
            <person name="Kirkegaard R.H."/>
            <person name="Daims H."/>
        </authorList>
    </citation>
    <scope>NUCLEOTIDE SEQUENCE [LARGE SCALE GENOMIC DNA]</scope>
    <source>
        <strain evidence="2 3">VA</strain>
    </source>
</reference>
<dbReference type="RefSeq" id="WP_312645852.1">
    <property type="nucleotide sequence ID" value="NZ_CP116967.1"/>
</dbReference>
<keyword evidence="1" id="KW-1133">Transmembrane helix</keyword>
<keyword evidence="1" id="KW-0472">Membrane</keyword>
<evidence type="ECO:0000313" key="3">
    <source>
        <dbReference type="Proteomes" id="UP001302719"/>
    </source>
</evidence>
<keyword evidence="1" id="KW-0812">Transmembrane</keyword>